<organism evidence="8 9">
    <name type="scientific">Thermovibrio guaymasensis</name>
    <dbReference type="NCBI Taxonomy" id="240167"/>
    <lineage>
        <taxon>Bacteria</taxon>
        <taxon>Pseudomonadati</taxon>
        <taxon>Aquificota</taxon>
        <taxon>Aquificia</taxon>
        <taxon>Desulfurobacteriales</taxon>
        <taxon>Desulfurobacteriaceae</taxon>
        <taxon>Thermovibrio</taxon>
    </lineage>
</organism>
<keyword evidence="3 7" id="KW-0862">Zinc</keyword>
<gene>
    <name evidence="8" type="ORF">C7457_0469</name>
</gene>
<dbReference type="SUPFAM" id="SSF46785">
    <property type="entry name" value="Winged helix' DNA-binding domain"/>
    <property type="match status" value="1"/>
</dbReference>
<dbReference type="PANTHER" id="PTHR33202:SF7">
    <property type="entry name" value="FERRIC UPTAKE REGULATION PROTEIN"/>
    <property type="match status" value="1"/>
</dbReference>
<evidence type="ECO:0000256" key="5">
    <source>
        <dbReference type="ARBA" id="ARBA00023125"/>
    </source>
</evidence>
<dbReference type="PANTHER" id="PTHR33202">
    <property type="entry name" value="ZINC UPTAKE REGULATION PROTEIN"/>
    <property type="match status" value="1"/>
</dbReference>
<dbReference type="AlphaFoldDB" id="A0A420W8J6"/>
<dbReference type="InterPro" id="IPR036388">
    <property type="entry name" value="WH-like_DNA-bd_sf"/>
</dbReference>
<feature type="binding site" evidence="7">
    <location>
        <position position="88"/>
    </location>
    <ligand>
        <name>Zn(2+)</name>
        <dbReference type="ChEBI" id="CHEBI:29105"/>
    </ligand>
</feature>
<keyword evidence="2" id="KW-0678">Repressor</keyword>
<keyword evidence="5" id="KW-0238">DNA-binding</keyword>
<evidence type="ECO:0000256" key="7">
    <source>
        <dbReference type="PIRSR" id="PIRSR602481-1"/>
    </source>
</evidence>
<keyword evidence="6" id="KW-0804">Transcription</keyword>
<feature type="binding site" evidence="7">
    <location>
        <position position="85"/>
    </location>
    <ligand>
        <name>Zn(2+)</name>
        <dbReference type="ChEBI" id="CHEBI:29105"/>
    </ligand>
</feature>
<dbReference type="EMBL" id="RBIE01000001">
    <property type="protein sequence ID" value="RKQ63595.1"/>
    <property type="molecule type" value="Genomic_DNA"/>
</dbReference>
<evidence type="ECO:0000313" key="8">
    <source>
        <dbReference type="EMBL" id="RKQ63595.1"/>
    </source>
</evidence>
<dbReference type="Proteomes" id="UP000280881">
    <property type="component" value="Unassembled WGS sequence"/>
</dbReference>
<keyword evidence="7" id="KW-0479">Metal-binding</keyword>
<accession>A0A420W8J6</accession>
<dbReference type="InterPro" id="IPR002481">
    <property type="entry name" value="FUR"/>
</dbReference>
<evidence type="ECO:0000256" key="6">
    <source>
        <dbReference type="ARBA" id="ARBA00023163"/>
    </source>
</evidence>
<dbReference type="GO" id="GO:0045892">
    <property type="term" value="P:negative regulation of DNA-templated transcription"/>
    <property type="evidence" value="ECO:0007669"/>
    <property type="project" value="TreeGrafter"/>
</dbReference>
<feature type="binding site" evidence="7">
    <location>
        <position position="124"/>
    </location>
    <ligand>
        <name>Zn(2+)</name>
        <dbReference type="ChEBI" id="CHEBI:29105"/>
    </ligand>
</feature>
<dbReference type="OrthoDB" id="8659436at2"/>
<reference evidence="8 9" key="1">
    <citation type="submission" date="2018-10" db="EMBL/GenBank/DDBJ databases">
        <title>Genomic Encyclopedia of Type Strains, Phase IV (KMG-IV): sequencing the most valuable type-strain genomes for metagenomic binning, comparative biology and taxonomic classification.</title>
        <authorList>
            <person name="Goeker M."/>
        </authorList>
    </citation>
    <scope>NUCLEOTIDE SEQUENCE [LARGE SCALE GENOMIC DNA]</scope>
    <source>
        <strain evidence="8 9">DSM 15521</strain>
    </source>
</reference>
<comment type="cofactor">
    <cofactor evidence="7">
        <name>Zn(2+)</name>
        <dbReference type="ChEBI" id="CHEBI:29105"/>
    </cofactor>
    <text evidence="7">Binds 1 zinc ion per subunit.</text>
</comment>
<dbReference type="Gene3D" id="3.30.1490.190">
    <property type="match status" value="1"/>
</dbReference>
<dbReference type="Gene3D" id="1.10.10.10">
    <property type="entry name" value="Winged helix-like DNA-binding domain superfamily/Winged helix DNA-binding domain"/>
    <property type="match status" value="1"/>
</dbReference>
<keyword evidence="9" id="KW-1185">Reference proteome</keyword>
<dbReference type="Pfam" id="PF01475">
    <property type="entry name" value="FUR"/>
    <property type="match status" value="1"/>
</dbReference>
<name>A0A420W8J6_9BACT</name>
<evidence type="ECO:0000256" key="4">
    <source>
        <dbReference type="ARBA" id="ARBA00023015"/>
    </source>
</evidence>
<evidence type="ECO:0000313" key="9">
    <source>
        <dbReference type="Proteomes" id="UP000280881"/>
    </source>
</evidence>
<keyword evidence="4" id="KW-0805">Transcription regulation</keyword>
<dbReference type="CDD" id="cd07153">
    <property type="entry name" value="Fur_like"/>
    <property type="match status" value="1"/>
</dbReference>
<evidence type="ECO:0000256" key="2">
    <source>
        <dbReference type="ARBA" id="ARBA00022491"/>
    </source>
</evidence>
<dbReference type="GO" id="GO:1900376">
    <property type="term" value="P:regulation of secondary metabolite biosynthetic process"/>
    <property type="evidence" value="ECO:0007669"/>
    <property type="project" value="TreeGrafter"/>
</dbReference>
<sequence>MEKIRKKKRNTKQKAVVYQVVLDSHDHPTAEKVYERARKELPTISLGTVYRVLKELVSEGKIREIVVNKQSHFEGRTDFHHHFICRECGKIEDVETPLCRYTCKKVEDKGYVVEDVEYKFYGLCSKCAQKLGILEERAVQV</sequence>
<comment type="similarity">
    <text evidence="1">Belongs to the Fur family.</text>
</comment>
<feature type="binding site" evidence="7">
    <location>
        <position position="127"/>
    </location>
    <ligand>
        <name>Zn(2+)</name>
        <dbReference type="ChEBI" id="CHEBI:29105"/>
    </ligand>
</feature>
<comment type="caution">
    <text evidence="8">The sequence shown here is derived from an EMBL/GenBank/DDBJ whole genome shotgun (WGS) entry which is preliminary data.</text>
</comment>
<dbReference type="GO" id="GO:0008270">
    <property type="term" value="F:zinc ion binding"/>
    <property type="evidence" value="ECO:0007669"/>
    <property type="project" value="TreeGrafter"/>
</dbReference>
<evidence type="ECO:0000256" key="3">
    <source>
        <dbReference type="ARBA" id="ARBA00022833"/>
    </source>
</evidence>
<proteinExistence type="inferred from homology"/>
<protein>
    <submittedName>
        <fullName evidence="8">Fur family ferric uptake transcriptional regulator/Fur family peroxide stress response transcriptional regulator</fullName>
    </submittedName>
</protein>
<dbReference type="InterPro" id="IPR036390">
    <property type="entry name" value="WH_DNA-bd_sf"/>
</dbReference>
<dbReference type="InterPro" id="IPR043135">
    <property type="entry name" value="Fur_C"/>
</dbReference>
<dbReference type="GO" id="GO:0003700">
    <property type="term" value="F:DNA-binding transcription factor activity"/>
    <property type="evidence" value="ECO:0007669"/>
    <property type="project" value="InterPro"/>
</dbReference>
<dbReference type="RefSeq" id="WP_121169835.1">
    <property type="nucleotide sequence ID" value="NZ_RBIE01000001.1"/>
</dbReference>
<evidence type="ECO:0000256" key="1">
    <source>
        <dbReference type="ARBA" id="ARBA00007957"/>
    </source>
</evidence>
<dbReference type="GO" id="GO:0000976">
    <property type="term" value="F:transcription cis-regulatory region binding"/>
    <property type="evidence" value="ECO:0007669"/>
    <property type="project" value="TreeGrafter"/>
</dbReference>